<feature type="region of interest" description="Disordered" evidence="1">
    <location>
        <begin position="39"/>
        <end position="68"/>
    </location>
</feature>
<name>A0A4Q8ABC1_9MICC</name>
<feature type="signal peptide" evidence="2">
    <location>
        <begin position="1"/>
        <end position="26"/>
    </location>
</feature>
<dbReference type="InterPro" id="IPR000601">
    <property type="entry name" value="PKD_dom"/>
</dbReference>
<keyword evidence="5" id="KW-1185">Reference proteome</keyword>
<evidence type="ECO:0000313" key="5">
    <source>
        <dbReference type="Proteomes" id="UP000292685"/>
    </source>
</evidence>
<reference evidence="4 5" key="1">
    <citation type="submission" date="2019-02" db="EMBL/GenBank/DDBJ databases">
        <title>Sequencing the genomes of 1000 actinobacteria strains.</title>
        <authorList>
            <person name="Klenk H.-P."/>
        </authorList>
    </citation>
    <scope>NUCLEOTIDE SEQUENCE [LARGE SCALE GENOMIC DNA]</scope>
    <source>
        <strain evidence="4 5">DSM 17364</strain>
    </source>
</reference>
<evidence type="ECO:0000313" key="4">
    <source>
        <dbReference type="EMBL" id="RZU60865.1"/>
    </source>
</evidence>
<dbReference type="PROSITE" id="PS50093">
    <property type="entry name" value="PKD"/>
    <property type="match status" value="1"/>
</dbReference>
<sequence length="325" mass="35557">MTSSQLMIAALALTIPLSAVVGTSFASLNGAAGEGEWLFEGEDSESGDGGGGGSNGENSASNPVPERATEWETYVPYCRDRSNLTGEESDDCHASASARCDEGESFYQIRHHTRENPEGSLTPGVACLSDSSPLIVDADAPEEVVTVTTNEFRSLPIPSSEIVFESPVEGHEEYGIALIRQRVNQWADSQVHMLDTTVLGTVVEVRATPIEYQWNYGDGNHRTTSHAGDARPDDADPYEYRTYTDNIYEETGNYEVNLTTVYTGEFRYGDSGWIPISGVASVPSEPKINSIWKRETRNVSADCIEHPEGWACDSPFLKTPPWEEE</sequence>
<accession>A0A4Q8ABC1</accession>
<dbReference type="EMBL" id="SHLA01000001">
    <property type="protein sequence ID" value="RZU60865.1"/>
    <property type="molecule type" value="Genomic_DNA"/>
</dbReference>
<feature type="chain" id="PRO_5020405747" description="PKD domain-containing protein" evidence="2">
    <location>
        <begin position="27"/>
        <end position="325"/>
    </location>
</feature>
<dbReference type="AlphaFoldDB" id="A0A4Q8ABC1"/>
<proteinExistence type="predicted"/>
<comment type="caution">
    <text evidence="4">The sequence shown here is derived from an EMBL/GenBank/DDBJ whole genome shotgun (WGS) entry which is preliminary data.</text>
</comment>
<evidence type="ECO:0000259" key="3">
    <source>
        <dbReference type="PROSITE" id="PS50093"/>
    </source>
</evidence>
<organism evidence="4 5">
    <name type="scientific">Zhihengliuella halotolerans</name>
    <dbReference type="NCBI Taxonomy" id="370736"/>
    <lineage>
        <taxon>Bacteria</taxon>
        <taxon>Bacillati</taxon>
        <taxon>Actinomycetota</taxon>
        <taxon>Actinomycetes</taxon>
        <taxon>Micrococcales</taxon>
        <taxon>Micrococcaceae</taxon>
        <taxon>Zhihengliuella</taxon>
    </lineage>
</organism>
<gene>
    <name evidence="4" type="ORF">EV380_0416</name>
</gene>
<evidence type="ECO:0000256" key="2">
    <source>
        <dbReference type="SAM" id="SignalP"/>
    </source>
</evidence>
<evidence type="ECO:0000256" key="1">
    <source>
        <dbReference type="SAM" id="MobiDB-lite"/>
    </source>
</evidence>
<keyword evidence="2" id="KW-0732">Signal</keyword>
<feature type="domain" description="PKD" evidence="3">
    <location>
        <begin position="208"/>
        <end position="259"/>
    </location>
</feature>
<dbReference type="Proteomes" id="UP000292685">
    <property type="component" value="Unassembled WGS sequence"/>
</dbReference>
<protein>
    <recommendedName>
        <fullName evidence="3">PKD domain-containing protein</fullName>
    </recommendedName>
</protein>